<dbReference type="Pfam" id="PF00076">
    <property type="entry name" value="RRM_1"/>
    <property type="match status" value="1"/>
</dbReference>
<evidence type="ECO:0000256" key="3">
    <source>
        <dbReference type="PROSITE-ProRule" id="PRU00176"/>
    </source>
</evidence>
<feature type="domain" description="RRM" evidence="5">
    <location>
        <begin position="7"/>
        <end position="83"/>
    </location>
</feature>
<organism evidence="6 7">
    <name type="scientific">Triparma retinervis</name>
    <dbReference type="NCBI Taxonomy" id="2557542"/>
    <lineage>
        <taxon>Eukaryota</taxon>
        <taxon>Sar</taxon>
        <taxon>Stramenopiles</taxon>
        <taxon>Ochrophyta</taxon>
        <taxon>Bolidophyceae</taxon>
        <taxon>Parmales</taxon>
        <taxon>Triparmaceae</taxon>
        <taxon>Triparma</taxon>
    </lineage>
</organism>
<name>A0A9W6Z9Y1_9STRA</name>
<dbReference type="PANTHER" id="PTHR48032">
    <property type="entry name" value="RNA-BINDING PROTEIN MUSASHI HOMOLOG RBP6"/>
    <property type="match status" value="1"/>
</dbReference>
<dbReference type="PROSITE" id="PS50102">
    <property type="entry name" value="RRM"/>
    <property type="match status" value="1"/>
</dbReference>
<accession>A0A9W6Z9Y1</accession>
<evidence type="ECO:0000256" key="2">
    <source>
        <dbReference type="ARBA" id="ARBA00022884"/>
    </source>
</evidence>
<dbReference type="SUPFAM" id="SSF54928">
    <property type="entry name" value="RNA-binding domain, RBD"/>
    <property type="match status" value="1"/>
</dbReference>
<dbReference type="GO" id="GO:0006417">
    <property type="term" value="P:regulation of translation"/>
    <property type="evidence" value="ECO:0007669"/>
    <property type="project" value="TreeGrafter"/>
</dbReference>
<dbReference type="InterPro" id="IPR035979">
    <property type="entry name" value="RBD_domain_sf"/>
</dbReference>
<reference evidence="6" key="1">
    <citation type="submission" date="2022-07" db="EMBL/GenBank/DDBJ databases">
        <title>Genome analysis of Parmales, a sister group of diatoms, reveals the evolutionary specialization of diatoms from phago-mixotrophs to photoautotrophs.</title>
        <authorList>
            <person name="Ban H."/>
            <person name="Sato S."/>
            <person name="Yoshikawa S."/>
            <person name="Kazumasa Y."/>
            <person name="Nakamura Y."/>
            <person name="Ichinomiya M."/>
            <person name="Saitoh K."/>
            <person name="Sato N."/>
            <person name="Blanc-Mathieu R."/>
            <person name="Endo H."/>
            <person name="Kuwata A."/>
            <person name="Ogata H."/>
        </authorList>
    </citation>
    <scope>NUCLEOTIDE SEQUENCE</scope>
</reference>
<evidence type="ECO:0000313" key="6">
    <source>
        <dbReference type="EMBL" id="GMH48406.1"/>
    </source>
</evidence>
<dbReference type="GO" id="GO:0003729">
    <property type="term" value="F:mRNA binding"/>
    <property type="evidence" value="ECO:0007669"/>
    <property type="project" value="TreeGrafter"/>
</dbReference>
<dbReference type="OrthoDB" id="1875751at2759"/>
<gene>
    <name evidence="6" type="ORF">TrRE_jg11423</name>
</gene>
<evidence type="ECO:0000313" key="7">
    <source>
        <dbReference type="Proteomes" id="UP001165082"/>
    </source>
</evidence>
<feature type="region of interest" description="Disordered" evidence="4">
    <location>
        <begin position="174"/>
        <end position="218"/>
    </location>
</feature>
<sequence>MQMTRPGKLFVGGVSGTTTKFVFDEYFSQFGFMIDSVVMFDKETRNSRGFGFVTYEDKANADRVMEIQAQEVAKVVAAHKKKQQPPQYSGYHAQSGYMHPNQMYMQHHYPPHIYSQGHMSHQQYYNPGAVAGSPGDITAQGYHHPHHYVPHQHSIYPDSSAGGYIAYNGMDGNVYYTPPPPPQGSKDAGEGKQPPEPPSGEASEGVEDNHYKGKRGKA</sequence>
<proteinExistence type="predicted"/>
<keyword evidence="2 3" id="KW-0694">RNA-binding</keyword>
<comment type="caution">
    <text evidence="6">The sequence shown here is derived from an EMBL/GenBank/DDBJ whole genome shotgun (WGS) entry which is preliminary data.</text>
</comment>
<dbReference type="EMBL" id="BRXZ01000603">
    <property type="protein sequence ID" value="GMH48406.1"/>
    <property type="molecule type" value="Genomic_DNA"/>
</dbReference>
<evidence type="ECO:0000256" key="1">
    <source>
        <dbReference type="ARBA" id="ARBA00022737"/>
    </source>
</evidence>
<evidence type="ECO:0000259" key="5">
    <source>
        <dbReference type="PROSITE" id="PS50102"/>
    </source>
</evidence>
<dbReference type="Proteomes" id="UP001165082">
    <property type="component" value="Unassembled WGS sequence"/>
</dbReference>
<dbReference type="InterPro" id="IPR000504">
    <property type="entry name" value="RRM_dom"/>
</dbReference>
<dbReference type="AlphaFoldDB" id="A0A9W6Z9Y1"/>
<dbReference type="InterPro" id="IPR012677">
    <property type="entry name" value="Nucleotide-bd_a/b_plait_sf"/>
</dbReference>
<dbReference type="Gene3D" id="3.30.70.330">
    <property type="match status" value="1"/>
</dbReference>
<dbReference type="PANTHER" id="PTHR48032:SF6">
    <property type="entry name" value="RNA-BINDING (RRM_RBD_RNP MOTIFS) FAMILY PROTEIN"/>
    <property type="match status" value="1"/>
</dbReference>
<dbReference type="SMART" id="SM00360">
    <property type="entry name" value="RRM"/>
    <property type="match status" value="1"/>
</dbReference>
<keyword evidence="7" id="KW-1185">Reference proteome</keyword>
<protein>
    <recommendedName>
        <fullName evidence="5">RRM domain-containing protein</fullName>
    </recommendedName>
</protein>
<evidence type="ECO:0000256" key="4">
    <source>
        <dbReference type="SAM" id="MobiDB-lite"/>
    </source>
</evidence>
<keyword evidence="1" id="KW-0677">Repeat</keyword>